<reference evidence="2" key="1">
    <citation type="submission" date="2020-01" db="EMBL/GenBank/DDBJ databases">
        <title>Identification and distribution of gene clusters putatively required for synthesis of sphingolipid metabolism inhibitors in phylogenetically diverse species of the filamentous fungus Fusarium.</title>
        <authorList>
            <person name="Kim H.-S."/>
            <person name="Busman M."/>
            <person name="Brown D.W."/>
            <person name="Divon H."/>
            <person name="Uhlig S."/>
            <person name="Proctor R.H."/>
        </authorList>
    </citation>
    <scope>NUCLEOTIDE SEQUENCE</scope>
    <source>
        <strain evidence="2">NRRL 53441</strain>
    </source>
</reference>
<dbReference type="EMBL" id="JAADJG010000828">
    <property type="protein sequence ID" value="KAF4435946.1"/>
    <property type="molecule type" value="Genomic_DNA"/>
</dbReference>
<feature type="compositionally biased region" description="Basic and acidic residues" evidence="1">
    <location>
        <begin position="219"/>
        <end position="228"/>
    </location>
</feature>
<comment type="caution">
    <text evidence="2">The sequence shown here is derived from an EMBL/GenBank/DDBJ whole genome shotgun (WGS) entry which is preliminary data.</text>
</comment>
<dbReference type="OrthoDB" id="5095919at2759"/>
<feature type="compositionally biased region" description="Acidic residues" evidence="1">
    <location>
        <begin position="442"/>
        <end position="456"/>
    </location>
</feature>
<feature type="compositionally biased region" description="Basic residues" evidence="1">
    <location>
        <begin position="552"/>
        <end position="563"/>
    </location>
</feature>
<dbReference type="Proteomes" id="UP000605986">
    <property type="component" value="Unassembled WGS sequence"/>
</dbReference>
<keyword evidence="3" id="KW-1185">Reference proteome</keyword>
<evidence type="ECO:0000256" key="1">
    <source>
        <dbReference type="SAM" id="MobiDB-lite"/>
    </source>
</evidence>
<evidence type="ECO:0000313" key="2">
    <source>
        <dbReference type="EMBL" id="KAF4435946.1"/>
    </source>
</evidence>
<feature type="compositionally biased region" description="Basic residues" evidence="1">
    <location>
        <begin position="39"/>
        <end position="49"/>
    </location>
</feature>
<feature type="region of interest" description="Disordered" evidence="1">
    <location>
        <begin position="133"/>
        <end position="228"/>
    </location>
</feature>
<feature type="region of interest" description="Disordered" evidence="1">
    <location>
        <begin position="364"/>
        <end position="563"/>
    </location>
</feature>
<protein>
    <submittedName>
        <fullName evidence="2">Uncharacterized protein</fullName>
    </submittedName>
</protein>
<feature type="region of interest" description="Disordered" evidence="1">
    <location>
        <begin position="1"/>
        <end position="84"/>
    </location>
</feature>
<accession>A0A8H4NL79</accession>
<dbReference type="AlphaFoldDB" id="A0A8H4NL79"/>
<feature type="compositionally biased region" description="Polar residues" evidence="1">
    <location>
        <begin position="382"/>
        <end position="391"/>
    </location>
</feature>
<proteinExistence type="predicted"/>
<sequence>MVSTAPPARDDAESHRRADPAQDEDKNKIRYEKGSAPKRPPKLRHKKPEHYRQHKSEHSSQVPNDPYMGQARNQTVPLVPPYPGAYQAMPPGRLFGAGASAGPSTGYGHPGPYTYPGSADYFTVPRAAVQNPQYFGQPGPYNAHAPPTGYSDAGYGPGDYSYEEAPPYPDYPAQDPNRTPIRTKSSRKPKPPAQRGTGYASYTAAPTHQSQPRNRRPSMVKEGKMKSEDDITNSEIMRELRSLQRQVNKANAEIQSDPGRRDGRRYTSPSTTASHFTFDDTRSLDIERQRSDHLTSIIYRLLEDRQKGGYQDGVSRRNIVDLLRGMENRETGLVYQPDTQEIQSKLDTILEYLQIENRLESPLEPQKLPDAYNIRQGPRSRGQPSVVSASSVREPASPTLSRAPPRRFESYPSADKPLPVAVQPSNQARVRQKLPMMPMPEPEPEEELEQDPEIFEYEQHEPTIRMPIRPRRLSSNQSMASQDRLRHQSSVGQRSEVRPPVRKIVPGDQQKVKSGRQAYVETESDDEEPARPVVYNSPPKVPDAPGQSEPPRRRRSLRSVRFD</sequence>
<organism evidence="2 3">
    <name type="scientific">Fusarium austroafricanum</name>
    <dbReference type="NCBI Taxonomy" id="2364996"/>
    <lineage>
        <taxon>Eukaryota</taxon>
        <taxon>Fungi</taxon>
        <taxon>Dikarya</taxon>
        <taxon>Ascomycota</taxon>
        <taxon>Pezizomycotina</taxon>
        <taxon>Sordariomycetes</taxon>
        <taxon>Hypocreomycetidae</taxon>
        <taxon>Hypocreales</taxon>
        <taxon>Nectriaceae</taxon>
        <taxon>Fusarium</taxon>
        <taxon>Fusarium concolor species complex</taxon>
    </lineage>
</organism>
<feature type="compositionally biased region" description="Basic and acidic residues" evidence="1">
    <location>
        <begin position="8"/>
        <end position="35"/>
    </location>
</feature>
<feature type="region of interest" description="Disordered" evidence="1">
    <location>
        <begin position="246"/>
        <end position="276"/>
    </location>
</feature>
<evidence type="ECO:0000313" key="3">
    <source>
        <dbReference type="Proteomes" id="UP000605986"/>
    </source>
</evidence>
<gene>
    <name evidence="2" type="ORF">F53441_13374</name>
</gene>
<name>A0A8H4NL79_9HYPO</name>